<keyword evidence="7 12" id="KW-0521">NADP</keyword>
<keyword evidence="8 12" id="KW-0560">Oxidoreductase</keyword>
<comment type="function">
    <text evidence="12">Catalyzes the oxidation of 5,10-methylenetetrahydrofolate to 5,10-methenyltetrahydrofolate and then the hydrolysis of 5,10-methenyltetrahydrofolate to 10-formyltetrahydrofolate.</text>
</comment>
<dbReference type="GO" id="GO:0009086">
    <property type="term" value="P:methionine biosynthetic process"/>
    <property type="evidence" value="ECO:0007669"/>
    <property type="project" value="UniProtKB-KW"/>
</dbReference>
<comment type="subunit">
    <text evidence="2 12">Homodimer.</text>
</comment>
<evidence type="ECO:0000256" key="11">
    <source>
        <dbReference type="ARBA" id="ARBA00023268"/>
    </source>
</evidence>
<dbReference type="FunFam" id="3.40.50.10860:FF:000005">
    <property type="entry name" value="C-1-tetrahydrofolate synthase, cytoplasmic, putative"/>
    <property type="match status" value="1"/>
</dbReference>
<dbReference type="InterPro" id="IPR000672">
    <property type="entry name" value="THF_DH/CycHdrlase"/>
</dbReference>
<dbReference type="EMBL" id="QCXQ01000001">
    <property type="protein sequence ID" value="PWG00931.1"/>
    <property type="molecule type" value="Genomic_DNA"/>
</dbReference>
<evidence type="ECO:0000313" key="16">
    <source>
        <dbReference type="Proteomes" id="UP000245080"/>
    </source>
</evidence>
<evidence type="ECO:0000256" key="7">
    <source>
        <dbReference type="ARBA" id="ARBA00022857"/>
    </source>
</evidence>
<dbReference type="InterPro" id="IPR036291">
    <property type="entry name" value="NAD(P)-bd_dom_sf"/>
</dbReference>
<evidence type="ECO:0000256" key="6">
    <source>
        <dbReference type="ARBA" id="ARBA00022801"/>
    </source>
</evidence>
<reference evidence="15 16" key="1">
    <citation type="journal article" date="2018" name="Int. J. Syst. Evol. Microbiol.">
        <title>Lactobacillus bambusae sp. nov., isolated from a traditional fermented Ma-bamboo shoots of Taiwan.</title>
        <authorList>
            <person name="Wang L.-T."/>
        </authorList>
    </citation>
    <scope>NUCLEOTIDE SEQUENCE [LARGE SCALE GENOMIC DNA]</scope>
    <source>
        <strain evidence="15 16">BS-W1</strain>
    </source>
</reference>
<dbReference type="PANTHER" id="PTHR48099:SF5">
    <property type="entry name" value="C-1-TETRAHYDROFOLATE SYNTHASE, CYTOPLASMIC"/>
    <property type="match status" value="1"/>
</dbReference>
<accession>A0A2V1N0W6</accession>
<proteinExistence type="inferred from homology"/>
<feature type="domain" description="Tetrahydrofolate dehydrogenase/cyclohydrolase catalytic" evidence="13">
    <location>
        <begin position="5"/>
        <end position="119"/>
    </location>
</feature>
<feature type="domain" description="Tetrahydrofolate dehydrogenase/cyclohydrolase NAD(P)-binding" evidence="14">
    <location>
        <begin position="140"/>
        <end position="283"/>
    </location>
</feature>
<sequence length="287" mass="31219">MAIKIDGTALANQVNETTLNRVVEMSKRGRVPGLAVVLVGNDHASQIYVQNKERTAKKLGIHSEVIRLPESTTQRELLDQVNELNMAPAIDGILVQFPLPAHLDEVEVTRTILPEKDVDGFHPDNLGRLFEGDHGSFPVACTPQGIMTMLESVKTPLKGQNAVVVGRSKIVGRPMSALLLRADATVTIAHRYTPADVLPVYTRNADILIVATGIYHLITADMVKPGATVIDVGMDRDPDGKLAGDVDYFEVEKKVRAISPVPGGVGPMTIATLMKQTVDLAEWHEER</sequence>
<dbReference type="RefSeq" id="WP_109249644.1">
    <property type="nucleotide sequence ID" value="NZ_QCXQ01000001.1"/>
</dbReference>
<keyword evidence="11 12" id="KW-0511">Multifunctional enzyme</keyword>
<dbReference type="SUPFAM" id="SSF51735">
    <property type="entry name" value="NAD(P)-binding Rossmann-fold domains"/>
    <property type="match status" value="1"/>
</dbReference>
<dbReference type="InterPro" id="IPR020867">
    <property type="entry name" value="THF_DH/CycHdrlase_CS"/>
</dbReference>
<dbReference type="PANTHER" id="PTHR48099">
    <property type="entry name" value="C-1-TETRAHYDROFOLATE SYNTHASE, CYTOPLASMIC-RELATED"/>
    <property type="match status" value="1"/>
</dbReference>
<comment type="catalytic activity">
    <reaction evidence="12">
        <text>(6R)-5,10-methenyltetrahydrofolate + H2O = (6R)-10-formyltetrahydrofolate + H(+)</text>
        <dbReference type="Rhea" id="RHEA:23700"/>
        <dbReference type="ChEBI" id="CHEBI:15377"/>
        <dbReference type="ChEBI" id="CHEBI:15378"/>
        <dbReference type="ChEBI" id="CHEBI:57455"/>
        <dbReference type="ChEBI" id="CHEBI:195366"/>
        <dbReference type="EC" id="3.5.4.9"/>
    </reaction>
</comment>
<evidence type="ECO:0000256" key="2">
    <source>
        <dbReference type="ARBA" id="ARBA00011738"/>
    </source>
</evidence>
<dbReference type="PRINTS" id="PR00085">
    <property type="entry name" value="THFDHDRGNASE"/>
</dbReference>
<dbReference type="GO" id="GO:0004488">
    <property type="term" value="F:methylenetetrahydrofolate dehydrogenase (NADP+) activity"/>
    <property type="evidence" value="ECO:0007669"/>
    <property type="project" value="UniProtKB-UniRule"/>
</dbReference>
<dbReference type="AlphaFoldDB" id="A0A2V1N0W6"/>
<dbReference type="Proteomes" id="UP000245080">
    <property type="component" value="Unassembled WGS sequence"/>
</dbReference>
<comment type="catalytic activity">
    <reaction evidence="12">
        <text>(6R)-5,10-methylene-5,6,7,8-tetrahydrofolate + NADP(+) = (6R)-5,10-methenyltetrahydrofolate + NADPH</text>
        <dbReference type="Rhea" id="RHEA:22812"/>
        <dbReference type="ChEBI" id="CHEBI:15636"/>
        <dbReference type="ChEBI" id="CHEBI:57455"/>
        <dbReference type="ChEBI" id="CHEBI:57783"/>
        <dbReference type="ChEBI" id="CHEBI:58349"/>
        <dbReference type="EC" id="1.5.1.5"/>
    </reaction>
</comment>
<dbReference type="PROSITE" id="PS00767">
    <property type="entry name" value="THF_DHG_CYH_2"/>
    <property type="match status" value="1"/>
</dbReference>
<keyword evidence="6 12" id="KW-0378">Hydrolase</keyword>
<dbReference type="FunFam" id="3.40.50.720:FF:000006">
    <property type="entry name" value="Bifunctional protein FolD"/>
    <property type="match status" value="1"/>
</dbReference>
<dbReference type="GO" id="GO:0000105">
    <property type="term" value="P:L-histidine biosynthetic process"/>
    <property type="evidence" value="ECO:0007669"/>
    <property type="project" value="UniProtKB-KW"/>
</dbReference>
<dbReference type="InterPro" id="IPR046346">
    <property type="entry name" value="Aminoacid_DH-like_N_sf"/>
</dbReference>
<organism evidence="15 16">
    <name type="scientific">Levilactobacillus bambusae</name>
    <dbReference type="NCBI Taxonomy" id="2024736"/>
    <lineage>
        <taxon>Bacteria</taxon>
        <taxon>Bacillati</taxon>
        <taxon>Bacillota</taxon>
        <taxon>Bacilli</taxon>
        <taxon>Lactobacillales</taxon>
        <taxon>Lactobacillaceae</taxon>
        <taxon>Levilactobacillus</taxon>
    </lineage>
</organism>
<evidence type="ECO:0000259" key="13">
    <source>
        <dbReference type="Pfam" id="PF00763"/>
    </source>
</evidence>
<dbReference type="Gene3D" id="3.40.50.10860">
    <property type="entry name" value="Leucine Dehydrogenase, chain A, domain 1"/>
    <property type="match status" value="1"/>
</dbReference>
<evidence type="ECO:0000256" key="9">
    <source>
        <dbReference type="ARBA" id="ARBA00023102"/>
    </source>
</evidence>
<dbReference type="HAMAP" id="MF_01576">
    <property type="entry name" value="THF_DHG_CYH"/>
    <property type="match status" value="1"/>
</dbReference>
<comment type="similarity">
    <text evidence="12">Belongs to the tetrahydrofolate dehydrogenase/cyclohydrolase family.</text>
</comment>
<dbReference type="Gene3D" id="3.40.50.720">
    <property type="entry name" value="NAD(P)-binding Rossmann-like Domain"/>
    <property type="match status" value="1"/>
</dbReference>
<evidence type="ECO:0000256" key="5">
    <source>
        <dbReference type="ARBA" id="ARBA00022755"/>
    </source>
</evidence>
<dbReference type="GO" id="GO:0005829">
    <property type="term" value="C:cytosol"/>
    <property type="evidence" value="ECO:0007669"/>
    <property type="project" value="TreeGrafter"/>
</dbReference>
<keyword evidence="10 12" id="KW-0486">Methionine biosynthesis</keyword>
<evidence type="ECO:0000259" key="14">
    <source>
        <dbReference type="Pfam" id="PF02882"/>
    </source>
</evidence>
<dbReference type="GO" id="GO:0035999">
    <property type="term" value="P:tetrahydrofolate interconversion"/>
    <property type="evidence" value="ECO:0007669"/>
    <property type="project" value="UniProtKB-UniRule"/>
</dbReference>
<dbReference type="OrthoDB" id="9803580at2"/>
<keyword evidence="5 12" id="KW-0658">Purine biosynthesis</keyword>
<evidence type="ECO:0000256" key="12">
    <source>
        <dbReference type="HAMAP-Rule" id="MF_01576"/>
    </source>
</evidence>
<evidence type="ECO:0000256" key="3">
    <source>
        <dbReference type="ARBA" id="ARBA00022563"/>
    </source>
</evidence>
<dbReference type="SUPFAM" id="SSF53223">
    <property type="entry name" value="Aminoacid dehydrogenase-like, N-terminal domain"/>
    <property type="match status" value="1"/>
</dbReference>
<comment type="pathway">
    <text evidence="1 12">One-carbon metabolism; tetrahydrofolate interconversion.</text>
</comment>
<keyword evidence="16" id="KW-1185">Reference proteome</keyword>
<dbReference type="UniPathway" id="UPA00193"/>
<dbReference type="EC" id="3.5.4.9" evidence="12"/>
<dbReference type="CDD" id="cd01080">
    <property type="entry name" value="NAD_bind_m-THF_DH_Cyclohyd"/>
    <property type="match status" value="1"/>
</dbReference>
<dbReference type="GO" id="GO:0004477">
    <property type="term" value="F:methenyltetrahydrofolate cyclohydrolase activity"/>
    <property type="evidence" value="ECO:0007669"/>
    <property type="project" value="UniProtKB-UniRule"/>
</dbReference>
<keyword evidence="9 12" id="KW-0368">Histidine biosynthesis</keyword>
<evidence type="ECO:0000256" key="1">
    <source>
        <dbReference type="ARBA" id="ARBA00004777"/>
    </source>
</evidence>
<evidence type="ECO:0000256" key="8">
    <source>
        <dbReference type="ARBA" id="ARBA00023002"/>
    </source>
</evidence>
<evidence type="ECO:0000313" key="15">
    <source>
        <dbReference type="EMBL" id="PWG00931.1"/>
    </source>
</evidence>
<name>A0A2V1N0W6_9LACO</name>
<dbReference type="EC" id="1.5.1.5" evidence="12"/>
<dbReference type="Pfam" id="PF00763">
    <property type="entry name" value="THF_DHG_CYH"/>
    <property type="match status" value="1"/>
</dbReference>
<comment type="caution">
    <text evidence="15">The sequence shown here is derived from an EMBL/GenBank/DDBJ whole genome shotgun (WGS) entry which is preliminary data.</text>
</comment>
<dbReference type="InterPro" id="IPR020631">
    <property type="entry name" value="THF_DH/CycHdrlase_NAD-bd_dom"/>
</dbReference>
<keyword evidence="4 12" id="KW-0028">Amino-acid biosynthesis</keyword>
<dbReference type="Pfam" id="PF02882">
    <property type="entry name" value="THF_DHG_CYH_C"/>
    <property type="match status" value="1"/>
</dbReference>
<evidence type="ECO:0000256" key="4">
    <source>
        <dbReference type="ARBA" id="ARBA00022605"/>
    </source>
</evidence>
<dbReference type="InterPro" id="IPR020630">
    <property type="entry name" value="THF_DH/CycHdrlase_cat_dom"/>
</dbReference>
<protein>
    <recommendedName>
        <fullName evidence="12">Bifunctional protein FolD</fullName>
    </recommendedName>
    <domain>
        <recommendedName>
            <fullName evidence="12">Methylenetetrahydrofolate dehydrogenase</fullName>
            <ecNumber evidence="12">1.5.1.5</ecNumber>
        </recommendedName>
    </domain>
    <domain>
        <recommendedName>
            <fullName evidence="12">Methenyltetrahydrofolate cyclohydrolase</fullName>
            <ecNumber evidence="12">3.5.4.9</ecNumber>
        </recommendedName>
    </domain>
</protein>
<comment type="caution">
    <text evidence="12">Lacks conserved residue(s) required for the propagation of feature annotation.</text>
</comment>
<keyword evidence="3 12" id="KW-0554">One-carbon metabolism</keyword>
<evidence type="ECO:0000256" key="10">
    <source>
        <dbReference type="ARBA" id="ARBA00023167"/>
    </source>
</evidence>
<gene>
    <name evidence="12" type="primary">folD</name>
    <name evidence="15" type="ORF">DCM90_01780</name>
</gene>
<feature type="binding site" evidence="12">
    <location>
        <begin position="166"/>
        <end position="168"/>
    </location>
    <ligand>
        <name>NADP(+)</name>
        <dbReference type="ChEBI" id="CHEBI:58349"/>
    </ligand>
</feature>
<dbReference type="GO" id="GO:0006164">
    <property type="term" value="P:purine nucleotide biosynthetic process"/>
    <property type="evidence" value="ECO:0007669"/>
    <property type="project" value="UniProtKB-KW"/>
</dbReference>